<dbReference type="GO" id="GO:0006754">
    <property type="term" value="P:ATP biosynthetic process"/>
    <property type="evidence" value="ECO:0007669"/>
    <property type="project" value="TreeGrafter"/>
</dbReference>
<dbReference type="Pfam" id="PF00293">
    <property type="entry name" value="NUDIX"/>
    <property type="match status" value="1"/>
</dbReference>
<organism evidence="3 4">
    <name type="scientific">Allomeiothermus silvanus (strain ATCC 700542 / DSM 9946 / NBRC 106475 / NCIMB 13440 / VI-R2)</name>
    <name type="common">Thermus silvanus</name>
    <dbReference type="NCBI Taxonomy" id="526227"/>
    <lineage>
        <taxon>Bacteria</taxon>
        <taxon>Thermotogati</taxon>
        <taxon>Deinococcota</taxon>
        <taxon>Deinococci</taxon>
        <taxon>Thermales</taxon>
        <taxon>Thermaceae</taxon>
        <taxon>Allomeiothermus</taxon>
    </lineage>
</organism>
<dbReference type="Gene3D" id="3.90.79.10">
    <property type="entry name" value="Nucleoside Triphosphate Pyrophosphohydrolase"/>
    <property type="match status" value="1"/>
</dbReference>
<keyword evidence="1 3" id="KW-0378">Hydrolase</keyword>
<dbReference type="AlphaFoldDB" id="D7BE80"/>
<dbReference type="PANTHER" id="PTHR21340">
    <property type="entry name" value="DIADENOSINE 5,5-P1,P4-TETRAPHOSPHATE PYROPHOSPHOHYDROLASE MUTT"/>
    <property type="match status" value="1"/>
</dbReference>
<gene>
    <name evidence="3" type="ordered locus">Mesil_3106</name>
</gene>
<reference evidence="3 4" key="1">
    <citation type="journal article" date="2010" name="Stand. Genomic Sci.">
        <title>Complete genome sequence of Meiothermus silvanus type strain (VI-R2).</title>
        <authorList>
            <person name="Sikorski J."/>
            <person name="Tindall B.J."/>
            <person name="Lowry S."/>
            <person name="Lucas S."/>
            <person name="Nolan M."/>
            <person name="Copeland A."/>
            <person name="Glavina Del Rio T."/>
            <person name="Tice H."/>
            <person name="Cheng J.F."/>
            <person name="Han C."/>
            <person name="Pitluck S."/>
            <person name="Liolios K."/>
            <person name="Ivanova N."/>
            <person name="Mavromatis K."/>
            <person name="Mikhailova N."/>
            <person name="Pati A."/>
            <person name="Goodwin L."/>
            <person name="Chen A."/>
            <person name="Palaniappan K."/>
            <person name="Land M."/>
            <person name="Hauser L."/>
            <person name="Chang Y.J."/>
            <person name="Jeffries C.D."/>
            <person name="Rohde M."/>
            <person name="Goker M."/>
            <person name="Woyke T."/>
            <person name="Bristow J."/>
            <person name="Eisen J.A."/>
            <person name="Markowitz V."/>
            <person name="Hugenholtz P."/>
            <person name="Kyrpides N.C."/>
            <person name="Klenk H.P."/>
            <person name="Lapidus A."/>
        </authorList>
    </citation>
    <scope>NUCLEOTIDE SEQUENCE [LARGE SCALE GENOMIC DNA]</scope>
    <source>
        <strain evidence="4">ATCC 700542 / DSM 9946 / VI-R2</strain>
    </source>
</reference>
<dbReference type="InterPro" id="IPR000086">
    <property type="entry name" value="NUDIX_hydrolase_dom"/>
</dbReference>
<dbReference type="KEGG" id="msv:Mesil_3106"/>
<dbReference type="Proteomes" id="UP000001916">
    <property type="component" value="Chromosome"/>
</dbReference>
<evidence type="ECO:0000259" key="2">
    <source>
        <dbReference type="PROSITE" id="PS51462"/>
    </source>
</evidence>
<evidence type="ECO:0000256" key="1">
    <source>
        <dbReference type="ARBA" id="ARBA00022801"/>
    </source>
</evidence>
<dbReference type="PANTHER" id="PTHR21340:SF0">
    <property type="entry name" value="BIS(5'-NUCLEOSYL)-TETRAPHOSPHATASE [ASYMMETRICAL]"/>
    <property type="match status" value="1"/>
</dbReference>
<evidence type="ECO:0000313" key="3">
    <source>
        <dbReference type="EMBL" id="ADH64938.1"/>
    </source>
</evidence>
<dbReference type="InterPro" id="IPR015797">
    <property type="entry name" value="NUDIX_hydrolase-like_dom_sf"/>
</dbReference>
<dbReference type="EMBL" id="CP002042">
    <property type="protein sequence ID" value="ADH64938.1"/>
    <property type="molecule type" value="Genomic_DNA"/>
</dbReference>
<keyword evidence="4" id="KW-1185">Reference proteome</keyword>
<dbReference type="GO" id="GO:0004081">
    <property type="term" value="F:bis(5'-nucleosyl)-tetraphosphatase (asymmetrical) activity"/>
    <property type="evidence" value="ECO:0007669"/>
    <property type="project" value="TreeGrafter"/>
</dbReference>
<dbReference type="PRINTS" id="PR00502">
    <property type="entry name" value="NUDIXFAMILY"/>
</dbReference>
<dbReference type="HOGENOM" id="CLU_037162_14_4_0"/>
<proteinExistence type="predicted"/>
<dbReference type="GO" id="GO:0006167">
    <property type="term" value="P:AMP biosynthetic process"/>
    <property type="evidence" value="ECO:0007669"/>
    <property type="project" value="TreeGrafter"/>
</dbReference>
<name>D7BE80_ALLS1</name>
<accession>D7BE80</accession>
<dbReference type="PROSITE" id="PS51462">
    <property type="entry name" value="NUDIX"/>
    <property type="match status" value="1"/>
</dbReference>
<protein>
    <submittedName>
        <fullName evidence="3">NUDIX hydrolase</fullName>
    </submittedName>
</protein>
<feature type="domain" description="Nudix hydrolase" evidence="2">
    <location>
        <begin position="4"/>
        <end position="139"/>
    </location>
</feature>
<dbReference type="eggNOG" id="COG1051">
    <property type="taxonomic scope" value="Bacteria"/>
</dbReference>
<dbReference type="InterPro" id="IPR051325">
    <property type="entry name" value="Nudix_hydrolase_domain"/>
</dbReference>
<evidence type="ECO:0000313" key="4">
    <source>
        <dbReference type="Proteomes" id="UP000001916"/>
    </source>
</evidence>
<sequence>MGRRRVVSAGGVVLRMGRRGLEVLLVTLRQGAVWSLPKGQVEPGERYAETAVREVREETSVEARILAPLGRIRYHFTVRDEAIPVAVTKEVHYFLMRYQAGEPKPQLAEVEGAEWVPVRVALARLSYANERDMLHRALSRWEKPSRSLAATQV</sequence>
<dbReference type="SUPFAM" id="SSF55811">
    <property type="entry name" value="Nudix"/>
    <property type="match status" value="1"/>
</dbReference>
<dbReference type="CDD" id="cd03673">
    <property type="entry name" value="NUDIX_Ap6A_hydrolase"/>
    <property type="match status" value="1"/>
</dbReference>
<dbReference type="InterPro" id="IPR020476">
    <property type="entry name" value="Nudix_hydrolase"/>
</dbReference>